<protein>
    <recommendedName>
        <fullName evidence="4">Mur ligase central domain-containing protein</fullName>
    </recommendedName>
</protein>
<dbReference type="KEGG" id="rpla:A4Z71_03270"/>
<gene>
    <name evidence="5" type="ORF">A4Z71_03270</name>
</gene>
<evidence type="ECO:0000259" key="4">
    <source>
        <dbReference type="Pfam" id="PF08245"/>
    </source>
</evidence>
<keyword evidence="3" id="KW-0067">ATP-binding</keyword>
<dbReference type="AlphaFoldDB" id="A0A1D9DZ08"/>
<keyword evidence="2" id="KW-0547">Nucleotide-binding</keyword>
<dbReference type="EMBL" id="CP015208">
    <property type="protein sequence ID" value="AOY56010.1"/>
    <property type="molecule type" value="Genomic_DNA"/>
</dbReference>
<dbReference type="GO" id="GO:0005524">
    <property type="term" value="F:ATP binding"/>
    <property type="evidence" value="ECO:0007669"/>
    <property type="project" value="UniProtKB-KW"/>
</dbReference>
<dbReference type="PANTHER" id="PTHR43024">
    <property type="entry name" value="UDP-N-ACETYLMURAMOYL-TRIPEPTIDE--D-ALANYL-D-ALANINE LIGASE"/>
    <property type="match status" value="1"/>
</dbReference>
<name>A0A1D9DZ08_9MICO</name>
<dbReference type="InterPro" id="IPR013221">
    <property type="entry name" value="Mur_ligase_cen"/>
</dbReference>
<keyword evidence="6" id="KW-1185">Reference proteome</keyword>
<dbReference type="Gene3D" id="3.40.1190.10">
    <property type="entry name" value="Mur-like, catalytic domain"/>
    <property type="match status" value="1"/>
</dbReference>
<evidence type="ECO:0000313" key="5">
    <source>
        <dbReference type="EMBL" id="AOY56010.1"/>
    </source>
</evidence>
<evidence type="ECO:0000256" key="1">
    <source>
        <dbReference type="ARBA" id="ARBA00022598"/>
    </source>
</evidence>
<dbReference type="OrthoDB" id="9803907at2"/>
<reference evidence="5 6" key="1">
    <citation type="journal article" date="2016" name="Biochim. Biophys. Acta">
        <title>Photochemical characterization of actinorhodopsin and its functional existence in the natural host.</title>
        <authorList>
            <person name="Nakamura S."/>
            <person name="Kikukawa T."/>
            <person name="Tamogami J."/>
            <person name="Kamiya M."/>
            <person name="Aizawa T."/>
            <person name="Hahn M.W."/>
            <person name="Ihara K."/>
            <person name="Kamo N."/>
            <person name="Demura M."/>
        </authorList>
    </citation>
    <scope>NUCLEOTIDE SEQUENCE [LARGE SCALE GENOMIC DNA]</scope>
    <source>
        <strain evidence="5 6">MWH-Dar1</strain>
    </source>
</reference>
<dbReference type="RefSeq" id="WP_070954519.1">
    <property type="nucleotide sequence ID" value="NZ_CP015208.1"/>
</dbReference>
<proteinExistence type="predicted"/>
<keyword evidence="1" id="KW-0436">Ligase</keyword>
<evidence type="ECO:0000256" key="2">
    <source>
        <dbReference type="ARBA" id="ARBA00022741"/>
    </source>
</evidence>
<accession>A0A1D9DZ08</accession>
<dbReference type="InterPro" id="IPR036565">
    <property type="entry name" value="Mur-like_cat_sf"/>
</dbReference>
<dbReference type="Pfam" id="PF08245">
    <property type="entry name" value="Mur_ligase_M"/>
    <property type="match status" value="1"/>
</dbReference>
<feature type="domain" description="Mur ligase central" evidence="4">
    <location>
        <begin position="55"/>
        <end position="180"/>
    </location>
</feature>
<dbReference type="Proteomes" id="UP000243784">
    <property type="component" value="Chromosome"/>
</dbReference>
<dbReference type="PANTHER" id="PTHR43024:SF1">
    <property type="entry name" value="UDP-N-ACETYLMURAMOYL-TRIPEPTIDE--D-ALANYL-D-ALANINE LIGASE"/>
    <property type="match status" value="1"/>
</dbReference>
<dbReference type="InterPro" id="IPR051046">
    <property type="entry name" value="MurCDEF_CellWall_CoF430Synth"/>
</dbReference>
<evidence type="ECO:0000313" key="6">
    <source>
        <dbReference type="Proteomes" id="UP000243784"/>
    </source>
</evidence>
<evidence type="ECO:0000256" key="3">
    <source>
        <dbReference type="ARBA" id="ARBA00022840"/>
    </source>
</evidence>
<dbReference type="STRING" id="535712.A4Z71_03270"/>
<dbReference type="SUPFAM" id="SSF53623">
    <property type="entry name" value="MurD-like peptide ligases, catalytic domain"/>
    <property type="match status" value="1"/>
</dbReference>
<sequence>MRYLPALLIGRLLRALVRMVRPGGGSALPGLVLSKIAPGVLKRALSAFPQGIYLVSGSAGKSTTTKMLVAILREHGLSVFTNPSTANINQGFYSTLIQLGSLTGRLPGEVAVLEVDEGHALTIAKLVKPKGVVILNVTEDQLDRFVDPSLVRDKLTDLAQEATDFVALNASDQNMLILAGSIQLQPTWFSIDHSLRVLSEIGLGYAPTYLDALDEPVTENLVVGMDGRKTIVSLGSERVEFNLPNRGVHFAIDAVAALTGAKKILQSRFDPTVAEKCLNQLPPVFARGELREVRGQLVEFNLVQNPPSFQLNLDYLPDDADCIFVGIGRDVHDPSWLWTVDTEKLDHVAMVAGYNAAEITLKLRAGGSIIDEVVYDLEEAIEKYFELPVPPVGYKTVIFSADVMRRMRRYLGLTNPEDVSRI</sequence>
<organism evidence="5 6">
    <name type="scientific">Candidatus Rhodoluna planktonica</name>
    <dbReference type="NCBI Taxonomy" id="535712"/>
    <lineage>
        <taxon>Bacteria</taxon>
        <taxon>Bacillati</taxon>
        <taxon>Actinomycetota</taxon>
        <taxon>Actinomycetes</taxon>
        <taxon>Micrococcales</taxon>
        <taxon>Microbacteriaceae</taxon>
        <taxon>Luna cluster</taxon>
        <taxon>Luna-1 subcluster</taxon>
        <taxon>Rhodoluna</taxon>
    </lineage>
</organism>
<dbReference type="GO" id="GO:0016881">
    <property type="term" value="F:acid-amino acid ligase activity"/>
    <property type="evidence" value="ECO:0007669"/>
    <property type="project" value="InterPro"/>
</dbReference>